<keyword evidence="4" id="KW-0597">Phosphoprotein</keyword>
<keyword evidence="14" id="KW-1185">Reference proteome</keyword>
<dbReference type="SMART" id="SM00388">
    <property type="entry name" value="HisKA"/>
    <property type="match status" value="1"/>
</dbReference>
<dbReference type="RefSeq" id="WP_051914296.1">
    <property type="nucleotide sequence ID" value="NZ_JMQM01000002.1"/>
</dbReference>
<organism evidence="13 14">
    <name type="scientific">Nitratireductor basaltis</name>
    <dbReference type="NCBI Taxonomy" id="472175"/>
    <lineage>
        <taxon>Bacteria</taxon>
        <taxon>Pseudomonadati</taxon>
        <taxon>Pseudomonadota</taxon>
        <taxon>Alphaproteobacteria</taxon>
        <taxon>Hyphomicrobiales</taxon>
        <taxon>Phyllobacteriaceae</taxon>
        <taxon>Nitratireductor</taxon>
    </lineage>
</organism>
<keyword evidence="5" id="KW-0808">Transferase</keyword>
<dbReference type="STRING" id="472175.EL18_02848"/>
<dbReference type="PATRIC" id="fig|472175.3.peg.2842"/>
<dbReference type="InterPro" id="IPR003594">
    <property type="entry name" value="HATPase_dom"/>
</dbReference>
<dbReference type="eggNOG" id="COG2205">
    <property type="taxonomic scope" value="Bacteria"/>
</dbReference>
<name>A0A084U6K9_9HYPH</name>
<dbReference type="AlphaFoldDB" id="A0A084U6K9"/>
<keyword evidence="10" id="KW-0472">Membrane</keyword>
<evidence type="ECO:0000256" key="10">
    <source>
        <dbReference type="SAM" id="Phobius"/>
    </source>
</evidence>
<dbReference type="Proteomes" id="UP000053675">
    <property type="component" value="Unassembled WGS sequence"/>
</dbReference>
<evidence type="ECO:0000256" key="5">
    <source>
        <dbReference type="ARBA" id="ARBA00022679"/>
    </source>
</evidence>
<evidence type="ECO:0000313" key="14">
    <source>
        <dbReference type="Proteomes" id="UP000053675"/>
    </source>
</evidence>
<comment type="caution">
    <text evidence="13">The sequence shown here is derived from an EMBL/GenBank/DDBJ whole genome shotgun (WGS) entry which is preliminary data.</text>
</comment>
<comment type="subcellular location">
    <subcellularLocation>
        <location evidence="2">Membrane</location>
    </subcellularLocation>
</comment>
<evidence type="ECO:0000256" key="2">
    <source>
        <dbReference type="ARBA" id="ARBA00004370"/>
    </source>
</evidence>
<dbReference type="InterPro" id="IPR050428">
    <property type="entry name" value="TCS_sensor_his_kinase"/>
</dbReference>
<feature type="domain" description="HAMP" evidence="12">
    <location>
        <begin position="194"/>
        <end position="245"/>
    </location>
</feature>
<dbReference type="PANTHER" id="PTHR45436:SF1">
    <property type="entry name" value="SENSOR PROTEIN QSEC"/>
    <property type="match status" value="1"/>
</dbReference>
<evidence type="ECO:0000259" key="11">
    <source>
        <dbReference type="PROSITE" id="PS50109"/>
    </source>
</evidence>
<dbReference type="SUPFAM" id="SSF47384">
    <property type="entry name" value="Homodimeric domain of signal transducing histidine kinase"/>
    <property type="match status" value="1"/>
</dbReference>
<dbReference type="PROSITE" id="PS50109">
    <property type="entry name" value="HIS_KIN"/>
    <property type="match status" value="1"/>
</dbReference>
<keyword evidence="9" id="KW-0902">Two-component regulatory system</keyword>
<keyword evidence="6 10" id="KW-0812">Transmembrane</keyword>
<dbReference type="InterPro" id="IPR003660">
    <property type="entry name" value="HAMP_dom"/>
</dbReference>
<evidence type="ECO:0000256" key="6">
    <source>
        <dbReference type="ARBA" id="ARBA00022692"/>
    </source>
</evidence>
<accession>A0A084U6K9</accession>
<dbReference type="InterPro" id="IPR036890">
    <property type="entry name" value="HATPase_C_sf"/>
</dbReference>
<dbReference type="CDD" id="cd00082">
    <property type="entry name" value="HisKA"/>
    <property type="match status" value="1"/>
</dbReference>
<evidence type="ECO:0000256" key="9">
    <source>
        <dbReference type="ARBA" id="ARBA00023012"/>
    </source>
</evidence>
<dbReference type="Gene3D" id="1.10.287.130">
    <property type="match status" value="1"/>
</dbReference>
<dbReference type="GO" id="GO:0000155">
    <property type="term" value="F:phosphorelay sensor kinase activity"/>
    <property type="evidence" value="ECO:0007669"/>
    <property type="project" value="InterPro"/>
</dbReference>
<dbReference type="EMBL" id="JMQM01000002">
    <property type="protein sequence ID" value="KFB08595.1"/>
    <property type="molecule type" value="Genomic_DNA"/>
</dbReference>
<dbReference type="PANTHER" id="PTHR45436">
    <property type="entry name" value="SENSOR HISTIDINE KINASE YKOH"/>
    <property type="match status" value="1"/>
</dbReference>
<evidence type="ECO:0000256" key="1">
    <source>
        <dbReference type="ARBA" id="ARBA00000085"/>
    </source>
</evidence>
<dbReference type="PROSITE" id="PS50885">
    <property type="entry name" value="HAMP"/>
    <property type="match status" value="1"/>
</dbReference>
<evidence type="ECO:0000256" key="7">
    <source>
        <dbReference type="ARBA" id="ARBA00022777"/>
    </source>
</evidence>
<feature type="transmembrane region" description="Helical" evidence="10">
    <location>
        <begin position="174"/>
        <end position="197"/>
    </location>
</feature>
<dbReference type="GO" id="GO:0005886">
    <property type="term" value="C:plasma membrane"/>
    <property type="evidence" value="ECO:0007669"/>
    <property type="project" value="TreeGrafter"/>
</dbReference>
<dbReference type="EC" id="2.7.13.3" evidence="3"/>
<dbReference type="Gene3D" id="3.30.565.10">
    <property type="entry name" value="Histidine kinase-like ATPase, C-terminal domain"/>
    <property type="match status" value="1"/>
</dbReference>
<evidence type="ECO:0000256" key="8">
    <source>
        <dbReference type="ARBA" id="ARBA00022989"/>
    </source>
</evidence>
<dbReference type="InterPro" id="IPR003661">
    <property type="entry name" value="HisK_dim/P_dom"/>
</dbReference>
<keyword evidence="7 13" id="KW-0418">Kinase</keyword>
<dbReference type="SUPFAM" id="SSF55874">
    <property type="entry name" value="ATPase domain of HSP90 chaperone/DNA topoisomerase II/histidine kinase"/>
    <property type="match status" value="1"/>
</dbReference>
<dbReference type="Pfam" id="PF00512">
    <property type="entry name" value="HisKA"/>
    <property type="match status" value="1"/>
</dbReference>
<dbReference type="Gene3D" id="6.10.340.10">
    <property type="match status" value="1"/>
</dbReference>
<feature type="transmembrane region" description="Helical" evidence="10">
    <location>
        <begin position="20"/>
        <end position="39"/>
    </location>
</feature>
<sequence length="462" mass="49911">MSLPSSTPLSQKTQSIAFRLGLAMLVILVVAVIATILAASRFGQAASDETFDRLLRGAALQIAERVYVSEGEVGIDLPVSAFELLSLAREDRVFYRVIGPQGSHLTGYADLPLPDERKAGEPTIYATSFKGVPVRAVLMSRQLAERSMRGKVDIIVAQTTAERGALARSITTQAALIIAVAAVVLFFISMFVLHIALRPLTRVEQAILAREANDLSPLDVAAPQEVAVLVSAINRFMGRLDKRIEAMQNFVADAAHQIRTPITALRAQAQLAVGEKDPERLERLHRRLYARSVGLGRLADQLLSHALISHRADVATMEAIDLRRVAIEAEREIRAIANQPIAVSLPDDEVMVKGDAVSLREAVKNLLSNAVKHGAHPISVTVTPEAGDRAMILVHDAGKGMDQTQRARIGQRFIGDGISPESAGLGLSITASVAQMHQARIICRNTAKEGFEIGLELPRIAS</sequence>
<dbReference type="InterPro" id="IPR013727">
    <property type="entry name" value="2CSK_N"/>
</dbReference>
<dbReference type="InterPro" id="IPR036097">
    <property type="entry name" value="HisK_dim/P_sf"/>
</dbReference>
<dbReference type="Pfam" id="PF02518">
    <property type="entry name" value="HATPase_c"/>
    <property type="match status" value="1"/>
</dbReference>
<evidence type="ECO:0000256" key="3">
    <source>
        <dbReference type="ARBA" id="ARBA00012438"/>
    </source>
</evidence>
<protein>
    <recommendedName>
        <fullName evidence="3">histidine kinase</fullName>
        <ecNumber evidence="3">2.7.13.3</ecNumber>
    </recommendedName>
</protein>
<dbReference type="Pfam" id="PF08521">
    <property type="entry name" value="2CSK_N"/>
    <property type="match status" value="1"/>
</dbReference>
<evidence type="ECO:0000256" key="4">
    <source>
        <dbReference type="ARBA" id="ARBA00022553"/>
    </source>
</evidence>
<proteinExistence type="predicted"/>
<evidence type="ECO:0000313" key="13">
    <source>
        <dbReference type="EMBL" id="KFB08595.1"/>
    </source>
</evidence>
<gene>
    <name evidence="13" type="ORF">EL18_02848</name>
</gene>
<feature type="domain" description="Histidine kinase" evidence="11">
    <location>
        <begin position="253"/>
        <end position="461"/>
    </location>
</feature>
<dbReference type="SMART" id="SM00387">
    <property type="entry name" value="HATPase_c"/>
    <property type="match status" value="1"/>
</dbReference>
<keyword evidence="8 10" id="KW-1133">Transmembrane helix</keyword>
<evidence type="ECO:0000259" key="12">
    <source>
        <dbReference type="PROSITE" id="PS50885"/>
    </source>
</evidence>
<comment type="catalytic activity">
    <reaction evidence="1">
        <text>ATP + protein L-histidine = ADP + protein N-phospho-L-histidine.</text>
        <dbReference type="EC" id="2.7.13.3"/>
    </reaction>
</comment>
<reference evidence="13 14" key="1">
    <citation type="submission" date="2014-05" db="EMBL/GenBank/DDBJ databases">
        <title>Draft Genome Sequence of Nitratireductor basaltis Strain UMTGB225, A Marine Bacterium Isolated from Green Barrel Tunicate.</title>
        <authorList>
            <person name="Gan H.Y."/>
        </authorList>
    </citation>
    <scope>NUCLEOTIDE SEQUENCE [LARGE SCALE GENOMIC DNA]</scope>
    <source>
        <strain evidence="13 14">UMTGB225</strain>
    </source>
</reference>
<dbReference type="InterPro" id="IPR005467">
    <property type="entry name" value="His_kinase_dom"/>
</dbReference>